<dbReference type="Gene3D" id="3.90.780.10">
    <property type="entry name" value="5'-Nucleotidase, C-terminal domain"/>
    <property type="match status" value="1"/>
</dbReference>
<dbReference type="PROSITE" id="PS51257">
    <property type="entry name" value="PROKAR_LIPOPROTEIN"/>
    <property type="match status" value="1"/>
</dbReference>
<dbReference type="InterPro" id="IPR008334">
    <property type="entry name" value="5'-Nucleotdase_C"/>
</dbReference>
<dbReference type="Pfam" id="PF02872">
    <property type="entry name" value="5_nucleotid_C"/>
    <property type="match status" value="1"/>
</dbReference>
<reference evidence="3" key="1">
    <citation type="journal article" date="2019" name="Int. J. Syst. Evol. Microbiol.">
        <title>The Global Catalogue of Microorganisms (GCM) 10K type strain sequencing project: providing services to taxonomists for standard genome sequencing and annotation.</title>
        <authorList>
            <consortium name="The Broad Institute Genomics Platform"/>
            <consortium name="The Broad Institute Genome Sequencing Center for Infectious Disease"/>
            <person name="Wu L."/>
            <person name="Ma J."/>
        </authorList>
    </citation>
    <scope>NUCLEOTIDE SEQUENCE [LARGE SCALE GENOMIC DNA]</scope>
    <source>
        <strain evidence="3">JCM 18326</strain>
    </source>
</reference>
<comment type="caution">
    <text evidence="2">The sequence shown here is derived from an EMBL/GenBank/DDBJ whole genome shotgun (WGS) entry which is preliminary data.</text>
</comment>
<feature type="domain" description="5'-Nucleotidase C-terminal" evidence="1">
    <location>
        <begin position="75"/>
        <end position="212"/>
    </location>
</feature>
<evidence type="ECO:0000259" key="1">
    <source>
        <dbReference type="Pfam" id="PF02872"/>
    </source>
</evidence>
<dbReference type="SUPFAM" id="SSF55816">
    <property type="entry name" value="5'-nucleotidase (syn. UDP-sugar hydrolase), C-terminal domain"/>
    <property type="match status" value="1"/>
</dbReference>
<proteinExistence type="predicted"/>
<dbReference type="EMBL" id="BAABJX010000003">
    <property type="protein sequence ID" value="GAA4820500.1"/>
    <property type="molecule type" value="Genomic_DNA"/>
</dbReference>
<name>A0ABP9CX69_9BACT</name>
<evidence type="ECO:0000313" key="3">
    <source>
        <dbReference type="Proteomes" id="UP001500298"/>
    </source>
</evidence>
<protein>
    <recommendedName>
        <fullName evidence="1">5'-Nucleotidase C-terminal domain-containing protein</fullName>
    </recommendedName>
</protein>
<evidence type="ECO:0000313" key="2">
    <source>
        <dbReference type="EMBL" id="GAA4820500.1"/>
    </source>
</evidence>
<keyword evidence="3" id="KW-1185">Reference proteome</keyword>
<dbReference type="PRINTS" id="PR01607">
    <property type="entry name" value="APYRASEFAMLY"/>
</dbReference>
<sequence length="254" mass="28541">MNYKNFFCFTLLLLLGGASCKTGKPDYFLFYQQAQVLPVTLQEGGGGIDTTLLQLIAPYKDSLDKQMNEIVAYATVDFMKRDSVDALGRMIAKQVLSWANDSLNAQADISLFNRSGFRTSIYQGEVTLGKVYQVMPFDNSLVIASLTAEGVREMLNYLGRRKEPVAGMEMTMIGDKVIQVKVNGELLDETRTYRVLTSDYLYNGGSRMDFFQQSTAVKAMPILLREAILKAFQRSGRLLPIEEAVYRQDNQTVN</sequence>
<accession>A0ABP9CX69</accession>
<dbReference type="InterPro" id="IPR006179">
    <property type="entry name" value="5_nucleotidase/apyrase"/>
</dbReference>
<dbReference type="PANTHER" id="PTHR11575:SF24">
    <property type="entry name" value="5'-NUCLEOTIDASE"/>
    <property type="match status" value="1"/>
</dbReference>
<dbReference type="PANTHER" id="PTHR11575">
    <property type="entry name" value="5'-NUCLEOTIDASE-RELATED"/>
    <property type="match status" value="1"/>
</dbReference>
<dbReference type="Proteomes" id="UP001500298">
    <property type="component" value="Unassembled WGS sequence"/>
</dbReference>
<organism evidence="2 3">
    <name type="scientific">Algivirga pacifica</name>
    <dbReference type="NCBI Taxonomy" id="1162670"/>
    <lineage>
        <taxon>Bacteria</taxon>
        <taxon>Pseudomonadati</taxon>
        <taxon>Bacteroidota</taxon>
        <taxon>Cytophagia</taxon>
        <taxon>Cytophagales</taxon>
        <taxon>Flammeovirgaceae</taxon>
        <taxon>Algivirga</taxon>
    </lineage>
</organism>
<dbReference type="RefSeq" id="WP_345368456.1">
    <property type="nucleotide sequence ID" value="NZ_BAABJX010000003.1"/>
</dbReference>
<dbReference type="InterPro" id="IPR036907">
    <property type="entry name" value="5'-Nucleotdase_C_sf"/>
</dbReference>
<gene>
    <name evidence="2" type="ORF">GCM10023331_01060</name>
</gene>